<feature type="compositionally biased region" description="Basic and acidic residues" evidence="1">
    <location>
        <begin position="14"/>
        <end position="34"/>
    </location>
</feature>
<dbReference type="Proteomes" id="UP000441208">
    <property type="component" value="Unassembled WGS sequence"/>
</dbReference>
<dbReference type="EMBL" id="QXGD01000418">
    <property type="protein sequence ID" value="KAE9240292.1"/>
    <property type="molecule type" value="Genomic_DNA"/>
</dbReference>
<name>A0A6A3YDY8_9STRA</name>
<evidence type="ECO:0000313" key="7">
    <source>
        <dbReference type="EMBL" id="KAE9217101.1"/>
    </source>
</evidence>
<evidence type="ECO:0000313" key="5">
    <source>
        <dbReference type="EMBL" id="KAE9118715.1"/>
    </source>
</evidence>
<dbReference type="Proteomes" id="UP000437068">
    <property type="component" value="Unassembled WGS sequence"/>
</dbReference>
<evidence type="ECO:0000313" key="17">
    <source>
        <dbReference type="Proteomes" id="UP000441208"/>
    </source>
</evidence>
<dbReference type="Proteomes" id="UP000486351">
    <property type="component" value="Unassembled WGS sequence"/>
</dbReference>
<organism evidence="7 13">
    <name type="scientific">Phytophthora fragariae</name>
    <dbReference type="NCBI Taxonomy" id="53985"/>
    <lineage>
        <taxon>Eukaryota</taxon>
        <taxon>Sar</taxon>
        <taxon>Stramenopiles</taxon>
        <taxon>Oomycota</taxon>
        <taxon>Peronosporomycetes</taxon>
        <taxon>Peronosporales</taxon>
        <taxon>Peronosporaceae</taxon>
        <taxon>Phytophthora</taxon>
    </lineage>
</organism>
<proteinExistence type="predicted"/>
<dbReference type="Proteomes" id="UP000433483">
    <property type="component" value="Unassembled WGS sequence"/>
</dbReference>
<evidence type="ECO:0000313" key="12">
    <source>
        <dbReference type="Proteomes" id="UP000429523"/>
    </source>
</evidence>
<evidence type="ECO:0000313" key="3">
    <source>
        <dbReference type="EMBL" id="KAE9013173.1"/>
    </source>
</evidence>
<dbReference type="Proteomes" id="UP000429523">
    <property type="component" value="Unassembled WGS sequence"/>
</dbReference>
<evidence type="ECO:0000313" key="19">
    <source>
        <dbReference type="Proteomes" id="UP000476176"/>
    </source>
</evidence>
<dbReference type="EMBL" id="QXFZ01002499">
    <property type="protein sequence ID" value="KAE9076487.1"/>
    <property type="molecule type" value="Genomic_DNA"/>
</dbReference>
<dbReference type="EMBL" id="QXGB01000382">
    <property type="protein sequence ID" value="KAE9217101.1"/>
    <property type="molecule type" value="Genomic_DNA"/>
</dbReference>
<evidence type="ECO:0000313" key="14">
    <source>
        <dbReference type="Proteomes" id="UP000437068"/>
    </source>
</evidence>
<dbReference type="Proteomes" id="UP000460718">
    <property type="component" value="Unassembled WGS sequence"/>
</dbReference>
<keyword evidence="13" id="KW-1185">Reference proteome</keyword>
<evidence type="ECO:0000313" key="4">
    <source>
        <dbReference type="EMBL" id="KAE9076487.1"/>
    </source>
</evidence>
<protein>
    <submittedName>
        <fullName evidence="7">Uncharacterized protein</fullName>
    </submittedName>
</protein>
<sequence length="34" mass="3953">MSDRNSKLLARFQKGLEEEAKSDDKDQAQDKKKD</sequence>
<dbReference type="EMBL" id="QXGA01000423">
    <property type="protein sequence ID" value="KAE9146175.1"/>
    <property type="molecule type" value="Genomic_DNA"/>
</dbReference>
<evidence type="ECO:0000313" key="8">
    <source>
        <dbReference type="EMBL" id="KAE9239777.1"/>
    </source>
</evidence>
<feature type="region of interest" description="Disordered" evidence="1">
    <location>
        <begin position="1"/>
        <end position="34"/>
    </location>
</feature>
<accession>A0A6A3YDY8</accession>
<dbReference type="EMBL" id="QXGC01000347">
    <property type="protein sequence ID" value="KAE9239777.1"/>
    <property type="molecule type" value="Genomic_DNA"/>
</dbReference>
<dbReference type="EMBL" id="QXGE01002574">
    <property type="protein sequence ID" value="KAE9280764.1"/>
    <property type="molecule type" value="Genomic_DNA"/>
</dbReference>
<evidence type="ECO:0000313" key="20">
    <source>
        <dbReference type="Proteomes" id="UP000486351"/>
    </source>
</evidence>
<dbReference type="EMBL" id="QXGF01000426">
    <property type="protein sequence ID" value="KAE8940414.1"/>
    <property type="molecule type" value="Genomic_DNA"/>
</dbReference>
<dbReference type="Proteomes" id="UP000440732">
    <property type="component" value="Unassembled WGS sequence"/>
</dbReference>
<evidence type="ECO:0000256" key="1">
    <source>
        <dbReference type="SAM" id="MobiDB-lite"/>
    </source>
</evidence>
<dbReference type="Proteomes" id="UP000440367">
    <property type="component" value="Unassembled WGS sequence"/>
</dbReference>
<dbReference type="EMBL" id="QXFY01002508">
    <property type="protein sequence ID" value="KAE9296339.1"/>
    <property type="molecule type" value="Genomic_DNA"/>
</dbReference>
<reference evidence="12 13" key="1">
    <citation type="submission" date="2018-08" db="EMBL/GenBank/DDBJ databases">
        <title>Genomic investigation of the strawberry pathogen Phytophthora fragariae indicates pathogenicity is determined by transcriptional variation in three key races.</title>
        <authorList>
            <person name="Adams T.M."/>
            <person name="Armitage A.D."/>
            <person name="Sobczyk M.K."/>
            <person name="Bates H.J."/>
            <person name="Dunwell J.M."/>
            <person name="Nellist C.F."/>
            <person name="Harrison R.J."/>
        </authorList>
    </citation>
    <scope>NUCLEOTIDE SEQUENCE [LARGE SCALE GENOMIC DNA]</scope>
    <source>
        <strain evidence="10 14">A4</strain>
        <strain evidence="9 15">BC-1</strain>
        <strain evidence="8 19">BC-23</strain>
        <strain evidence="7 13">NOV-27</strain>
        <strain evidence="6 16">NOV-5</strain>
        <strain evidence="4 17">NOV-71</strain>
        <strain evidence="11 20">NOV-77</strain>
        <strain evidence="2 12">NOV-9</strain>
        <strain evidence="5 21">ONT-3</strain>
        <strain evidence="3 18">SCRP245</strain>
    </source>
</reference>
<evidence type="ECO:0000313" key="13">
    <source>
        <dbReference type="Proteomes" id="UP000433483"/>
    </source>
</evidence>
<evidence type="ECO:0000313" key="15">
    <source>
        <dbReference type="Proteomes" id="UP000440367"/>
    </source>
</evidence>
<comment type="caution">
    <text evidence="7">The sequence shown here is derived from an EMBL/GenBank/DDBJ whole genome shotgun (WGS) entry which is preliminary data.</text>
</comment>
<evidence type="ECO:0000313" key="9">
    <source>
        <dbReference type="EMBL" id="KAE9240292.1"/>
    </source>
</evidence>
<dbReference type="EMBL" id="QXFW01000408">
    <property type="protein sequence ID" value="KAE9013173.1"/>
    <property type="molecule type" value="Genomic_DNA"/>
</dbReference>
<dbReference type="Proteomes" id="UP000488956">
    <property type="component" value="Unassembled WGS sequence"/>
</dbReference>
<evidence type="ECO:0000313" key="21">
    <source>
        <dbReference type="Proteomes" id="UP000488956"/>
    </source>
</evidence>
<evidence type="ECO:0000313" key="2">
    <source>
        <dbReference type="EMBL" id="KAE8940414.1"/>
    </source>
</evidence>
<evidence type="ECO:0000313" key="10">
    <source>
        <dbReference type="EMBL" id="KAE9280764.1"/>
    </source>
</evidence>
<evidence type="ECO:0000313" key="18">
    <source>
        <dbReference type="Proteomes" id="UP000460718"/>
    </source>
</evidence>
<evidence type="ECO:0000313" key="6">
    <source>
        <dbReference type="EMBL" id="KAE9146175.1"/>
    </source>
</evidence>
<dbReference type="Proteomes" id="UP000476176">
    <property type="component" value="Unassembled WGS sequence"/>
</dbReference>
<evidence type="ECO:0000313" key="16">
    <source>
        <dbReference type="Proteomes" id="UP000440732"/>
    </source>
</evidence>
<dbReference type="EMBL" id="QXFX01000361">
    <property type="protein sequence ID" value="KAE9118715.1"/>
    <property type="molecule type" value="Genomic_DNA"/>
</dbReference>
<evidence type="ECO:0000313" key="11">
    <source>
        <dbReference type="EMBL" id="KAE9296339.1"/>
    </source>
</evidence>
<dbReference type="AlphaFoldDB" id="A0A6A3YDY8"/>
<gene>
    <name evidence="10" type="ORF">PF001_g24084</name>
    <name evidence="9" type="ORF">PF002_g9846</name>
    <name evidence="8" type="ORF">PF004_g7788</name>
    <name evidence="7" type="ORF">PF005_g8798</name>
    <name evidence="6" type="ORF">PF006_g9039</name>
    <name evidence="4" type="ORF">PF007_g24611</name>
    <name evidence="11" type="ORF">PF008_g24029</name>
    <name evidence="2" type="ORF">PF009_g9773</name>
    <name evidence="5" type="ORF">PF010_g8117</name>
    <name evidence="3" type="ORF">PF011_g8596</name>
</gene>